<dbReference type="AlphaFoldDB" id="A0AAV4UBW1"/>
<name>A0AAV4UBW1_9ARAC</name>
<organism evidence="1 2">
    <name type="scientific">Caerostris darwini</name>
    <dbReference type="NCBI Taxonomy" id="1538125"/>
    <lineage>
        <taxon>Eukaryota</taxon>
        <taxon>Metazoa</taxon>
        <taxon>Ecdysozoa</taxon>
        <taxon>Arthropoda</taxon>
        <taxon>Chelicerata</taxon>
        <taxon>Arachnida</taxon>
        <taxon>Araneae</taxon>
        <taxon>Araneomorphae</taxon>
        <taxon>Entelegynae</taxon>
        <taxon>Araneoidea</taxon>
        <taxon>Araneidae</taxon>
        <taxon>Caerostris</taxon>
    </lineage>
</organism>
<evidence type="ECO:0000313" key="2">
    <source>
        <dbReference type="Proteomes" id="UP001054837"/>
    </source>
</evidence>
<reference evidence="1 2" key="1">
    <citation type="submission" date="2021-06" db="EMBL/GenBank/DDBJ databases">
        <title>Caerostris darwini draft genome.</title>
        <authorList>
            <person name="Kono N."/>
            <person name="Arakawa K."/>
        </authorList>
    </citation>
    <scope>NUCLEOTIDE SEQUENCE [LARGE SCALE GENOMIC DNA]</scope>
</reference>
<gene>
    <name evidence="1" type="ORF">CDAR_578601</name>
</gene>
<evidence type="ECO:0000313" key="1">
    <source>
        <dbReference type="EMBL" id="GIY55269.1"/>
    </source>
</evidence>
<dbReference type="EMBL" id="BPLQ01011075">
    <property type="protein sequence ID" value="GIY55269.1"/>
    <property type="molecule type" value="Genomic_DNA"/>
</dbReference>
<accession>A0AAV4UBW1</accession>
<proteinExistence type="predicted"/>
<keyword evidence="2" id="KW-1185">Reference proteome</keyword>
<comment type="caution">
    <text evidence="1">The sequence shown here is derived from an EMBL/GenBank/DDBJ whole genome shotgun (WGS) entry which is preliminary data.</text>
</comment>
<dbReference type="Proteomes" id="UP001054837">
    <property type="component" value="Unassembled WGS sequence"/>
</dbReference>
<protein>
    <submittedName>
        <fullName evidence="1">Uncharacterized protein</fullName>
    </submittedName>
</protein>
<sequence length="96" mass="10915">MRKEAQNRILLRAGKKDAGLSTHRAADAPGDFRFSRQVSSEECLTSAIEFRRYMLRANKSLSFNSACFCLLQRMELDQPELKSLSACPLCRSAWEV</sequence>